<dbReference type="PANTHER" id="PTHR47300:SF1">
    <property type="entry name" value="PROTEIN KASH5"/>
    <property type="match status" value="1"/>
</dbReference>
<dbReference type="GO" id="GO:0034397">
    <property type="term" value="P:telomere localization"/>
    <property type="evidence" value="ECO:0007669"/>
    <property type="project" value="InterPro"/>
</dbReference>
<dbReference type="InterPro" id="IPR028170">
    <property type="entry name" value="KASH5"/>
</dbReference>
<proteinExistence type="predicted"/>
<reference evidence="4" key="3">
    <citation type="submission" date="2015-06" db="UniProtKB">
        <authorList>
            <consortium name="EnsemblMetazoa"/>
        </authorList>
    </citation>
    <scope>IDENTIFICATION</scope>
</reference>
<dbReference type="GO" id="GO:0034993">
    <property type="term" value="C:meiotic nuclear membrane microtubule tethering complex"/>
    <property type="evidence" value="ECO:0007669"/>
    <property type="project" value="InterPro"/>
</dbReference>
<dbReference type="GO" id="GO:0051225">
    <property type="term" value="P:spindle assembly"/>
    <property type="evidence" value="ECO:0007669"/>
    <property type="project" value="TreeGrafter"/>
</dbReference>
<reference evidence="5" key="1">
    <citation type="submission" date="2012-12" db="EMBL/GenBank/DDBJ databases">
        <authorList>
            <person name="Hellsten U."/>
            <person name="Grimwood J."/>
            <person name="Chapman J.A."/>
            <person name="Shapiro H."/>
            <person name="Aerts A."/>
            <person name="Otillar R.P."/>
            <person name="Terry A.Y."/>
            <person name="Boore J.L."/>
            <person name="Simakov O."/>
            <person name="Marletaz F."/>
            <person name="Cho S.-J."/>
            <person name="Edsinger-Gonzales E."/>
            <person name="Havlak P."/>
            <person name="Kuo D.-H."/>
            <person name="Larsson T."/>
            <person name="Lv J."/>
            <person name="Arendt D."/>
            <person name="Savage R."/>
            <person name="Osoegawa K."/>
            <person name="de Jong P."/>
            <person name="Lindberg D.R."/>
            <person name="Seaver E.C."/>
            <person name="Weisblat D.A."/>
            <person name="Putnam N.H."/>
            <person name="Grigoriev I.V."/>
            <person name="Rokhsar D.S."/>
        </authorList>
    </citation>
    <scope>NUCLEOTIDE SEQUENCE</scope>
    <source>
        <strain evidence="5">I ESC-2004</strain>
    </source>
</reference>
<dbReference type="AlphaFoldDB" id="R7VG36"/>
<dbReference type="GO" id="GO:0090220">
    <property type="term" value="P:chromosome localization to nuclear envelope involved in homologous chromosome segregation"/>
    <property type="evidence" value="ECO:0007669"/>
    <property type="project" value="TreeGrafter"/>
</dbReference>
<evidence type="ECO:0000256" key="1">
    <source>
        <dbReference type="SAM" id="Coils"/>
    </source>
</evidence>
<dbReference type="OrthoDB" id="6162178at2759"/>
<feature type="transmembrane region" description="Helical" evidence="2">
    <location>
        <begin position="596"/>
        <end position="620"/>
    </location>
</feature>
<dbReference type="GO" id="GO:0070840">
    <property type="term" value="F:dynein complex binding"/>
    <property type="evidence" value="ECO:0007669"/>
    <property type="project" value="TreeGrafter"/>
</dbReference>
<name>R7VG36_CAPTE</name>
<feature type="coiled-coil region" evidence="1">
    <location>
        <begin position="163"/>
        <end position="211"/>
    </location>
</feature>
<keyword evidence="5" id="KW-1185">Reference proteome</keyword>
<dbReference type="EnsemblMetazoa" id="CapteT226001">
    <property type="protein sequence ID" value="CapteP226001"/>
    <property type="gene ID" value="CapteG226001"/>
</dbReference>
<evidence type="ECO:0000313" key="4">
    <source>
        <dbReference type="EnsemblMetazoa" id="CapteP226001"/>
    </source>
</evidence>
<dbReference type="GO" id="GO:0007015">
    <property type="term" value="P:actin filament organization"/>
    <property type="evidence" value="ECO:0007669"/>
    <property type="project" value="TreeGrafter"/>
</dbReference>
<evidence type="ECO:0000256" key="2">
    <source>
        <dbReference type="SAM" id="Phobius"/>
    </source>
</evidence>
<organism evidence="3">
    <name type="scientific">Capitella teleta</name>
    <name type="common">Polychaete worm</name>
    <dbReference type="NCBI Taxonomy" id="283909"/>
    <lineage>
        <taxon>Eukaryota</taxon>
        <taxon>Metazoa</taxon>
        <taxon>Spiralia</taxon>
        <taxon>Lophotrochozoa</taxon>
        <taxon>Annelida</taxon>
        <taxon>Polychaeta</taxon>
        <taxon>Sedentaria</taxon>
        <taxon>Scolecida</taxon>
        <taxon>Capitellidae</taxon>
        <taxon>Capitella</taxon>
    </lineage>
</organism>
<accession>R7VG36</accession>
<dbReference type="GO" id="GO:0000800">
    <property type="term" value="C:lateral element"/>
    <property type="evidence" value="ECO:0007669"/>
    <property type="project" value="TreeGrafter"/>
</dbReference>
<keyword evidence="2" id="KW-0472">Membrane</keyword>
<dbReference type="Proteomes" id="UP000014760">
    <property type="component" value="Unassembled WGS sequence"/>
</dbReference>
<dbReference type="PANTHER" id="PTHR47300">
    <property type="entry name" value="PROTEIN KASH5"/>
    <property type="match status" value="1"/>
</dbReference>
<dbReference type="GO" id="GO:0007129">
    <property type="term" value="P:homologous chromosome pairing at meiosis"/>
    <property type="evidence" value="ECO:0007669"/>
    <property type="project" value="TreeGrafter"/>
</dbReference>
<dbReference type="STRING" id="283909.R7VG36"/>
<keyword evidence="2" id="KW-1133">Transmembrane helix</keyword>
<dbReference type="GO" id="GO:0090619">
    <property type="term" value="C:meiotic spindle pole"/>
    <property type="evidence" value="ECO:0007669"/>
    <property type="project" value="TreeGrafter"/>
</dbReference>
<gene>
    <name evidence="3" type="ORF">CAPTEDRAFT_226001</name>
</gene>
<reference evidence="3 5" key="2">
    <citation type="journal article" date="2013" name="Nature">
        <title>Insights into bilaterian evolution from three spiralian genomes.</title>
        <authorList>
            <person name="Simakov O."/>
            <person name="Marletaz F."/>
            <person name="Cho S.J."/>
            <person name="Edsinger-Gonzales E."/>
            <person name="Havlak P."/>
            <person name="Hellsten U."/>
            <person name="Kuo D.H."/>
            <person name="Larsson T."/>
            <person name="Lv J."/>
            <person name="Arendt D."/>
            <person name="Savage R."/>
            <person name="Osoegawa K."/>
            <person name="de Jong P."/>
            <person name="Grimwood J."/>
            <person name="Chapman J.A."/>
            <person name="Shapiro H."/>
            <person name="Aerts A."/>
            <person name="Otillar R.P."/>
            <person name="Terry A.Y."/>
            <person name="Boore J.L."/>
            <person name="Grigoriev I.V."/>
            <person name="Lindberg D.R."/>
            <person name="Seaver E.C."/>
            <person name="Weisblat D.A."/>
            <person name="Putnam N.H."/>
            <person name="Rokhsar D.S."/>
        </authorList>
    </citation>
    <scope>NUCLEOTIDE SEQUENCE</scope>
    <source>
        <strain evidence="3 5">I ESC-2004</strain>
    </source>
</reference>
<keyword evidence="2" id="KW-0812">Transmembrane</keyword>
<dbReference type="GO" id="GO:0005640">
    <property type="term" value="C:nuclear outer membrane"/>
    <property type="evidence" value="ECO:0007669"/>
    <property type="project" value="TreeGrafter"/>
</dbReference>
<evidence type="ECO:0000313" key="5">
    <source>
        <dbReference type="Proteomes" id="UP000014760"/>
    </source>
</evidence>
<dbReference type="EMBL" id="KB292432">
    <property type="protein sequence ID" value="ELU17584.1"/>
    <property type="molecule type" value="Genomic_DNA"/>
</dbReference>
<dbReference type="HOGENOM" id="CLU_429106_0_0_1"/>
<keyword evidence="1" id="KW-0175">Coiled coil</keyword>
<sequence length="638" mass="72685">MSSENSDSKASSSSSTISSVSAVSRLITEEDLIDTLFSACDFDKEGSVPASRIIDYIQHTTNRSSPSDRGCSHRIERLKEMLGAETEDCRVNLETSRSSLRQWINEIRLEDFSDQGVDDDNSMQIDALVDDVFNPHSSHSLDVPETLDVNIRTSFDVEIPTSLAKLELKNKKLKSENDRLLLQLESNEETNNSLNMELVKYQEQLKEYLQRFSRLLCYEILLLCSLNLRPSPVILHLSLNRMSGRNHFCKTLYTTEVQMVLGEDGVEWIGESNARCTAVVGYSHELRKEKTDLEVKLLHKENELHEVRCEQVRGDEELLCSTNEEVEEVVPPQMLPLTPNFKTSSMIVSVPSICNEIKTSMPQGASQDEYLPSPICKKEHDFIFGSLSMQDNQDESSIAESPELPISTLNLPENLKIRLRQQVLELSNALAAISIEKENMQRRFVVLILIFLIENKSKLQAEQSYEARIAHLNEIHQQEKNALQAQIEELQNNNIAEPQFESKTEQDFELMEEGVTHQDQLTAHMVQLQNSNVELSEKCIMLEEMLNIKCIETLNESVKHSDQGAQTELLHDLNQNVTCTEVKNVELGELRQSMRLLVFLMAVVAVLLLFLLFVTCIPCLKNLLEPYVALRHREMTPF</sequence>
<dbReference type="GO" id="GO:0051653">
    <property type="term" value="P:spindle localization"/>
    <property type="evidence" value="ECO:0007669"/>
    <property type="project" value="TreeGrafter"/>
</dbReference>
<evidence type="ECO:0000313" key="3">
    <source>
        <dbReference type="EMBL" id="ELU17584.1"/>
    </source>
</evidence>
<protein>
    <submittedName>
        <fullName evidence="3 4">Uncharacterized protein</fullName>
    </submittedName>
</protein>
<dbReference type="EMBL" id="AMQN01004003">
    <property type="status" value="NOT_ANNOTATED_CDS"/>
    <property type="molecule type" value="Genomic_DNA"/>
</dbReference>
<dbReference type="GO" id="GO:0000781">
    <property type="term" value="C:chromosome, telomeric region"/>
    <property type="evidence" value="ECO:0007669"/>
    <property type="project" value="TreeGrafter"/>
</dbReference>